<reference evidence="2" key="1">
    <citation type="submission" date="2017-11" db="EMBL/GenBank/DDBJ databases">
        <title>Complete Genome Sequence of Kyrpidia sp. Strain EA-1, a thermophilic, hydrogen-oxidizing Bacterium, isolated from the Azores.</title>
        <authorList>
            <person name="Reiner J.E."/>
            <person name="Lapp C.J."/>
            <person name="Bunk B."/>
            <person name="Gescher J."/>
        </authorList>
    </citation>
    <scope>NUCLEOTIDE SEQUENCE [LARGE SCALE GENOMIC DNA]</scope>
    <source>
        <strain evidence="2">EA-1</strain>
    </source>
</reference>
<dbReference type="CDD" id="cd02440">
    <property type="entry name" value="AdoMet_MTases"/>
    <property type="match status" value="1"/>
</dbReference>
<protein>
    <recommendedName>
        <fullName evidence="3">SAM-dependent methyltransferase</fullName>
    </recommendedName>
</protein>
<keyword evidence="2" id="KW-1185">Reference proteome</keyword>
<accession>A0A2K8N7M4</accession>
<organism evidence="1 2">
    <name type="scientific">Kyrpidia spormannii</name>
    <dbReference type="NCBI Taxonomy" id="2055160"/>
    <lineage>
        <taxon>Bacteria</taxon>
        <taxon>Bacillati</taxon>
        <taxon>Bacillota</taxon>
        <taxon>Bacilli</taxon>
        <taxon>Bacillales</taxon>
        <taxon>Alicyclobacillaceae</taxon>
        <taxon>Kyrpidia</taxon>
    </lineage>
</organism>
<evidence type="ECO:0000313" key="2">
    <source>
        <dbReference type="Proteomes" id="UP000231932"/>
    </source>
</evidence>
<dbReference type="PANTHER" id="PTHR38451:SF1">
    <property type="entry name" value="TRNA (ADENINE(22)-N(1))-METHYLTRANSFERASE"/>
    <property type="match status" value="1"/>
</dbReference>
<name>A0A2K8N7M4_9BACL</name>
<dbReference type="AlphaFoldDB" id="A0A2K8N7M4"/>
<dbReference type="KEGG" id="kyr:CVV65_05355"/>
<evidence type="ECO:0000313" key="1">
    <source>
        <dbReference type="EMBL" id="ATY84452.1"/>
    </source>
</evidence>
<sequence>MVPRCRIVADIGSDHGMLACRLIETGRAQQVIAVEKRPGPYARTRACVRARLGGEAPVSVRLGDGLDPLEPGEVEVVVLAGMGGLTIMDILRRGMDKLGPNTLVVAQPMKHADALRRWWQESGWRVTEEGQVEDRGRRYEVMAAMKPDAPGESFFRSFRCRAESR</sequence>
<dbReference type="SUPFAM" id="SSF53335">
    <property type="entry name" value="S-adenosyl-L-methionine-dependent methyltransferases"/>
    <property type="match status" value="1"/>
</dbReference>
<dbReference type="EMBL" id="CP024955">
    <property type="protein sequence ID" value="ATY84452.1"/>
    <property type="molecule type" value="Genomic_DNA"/>
</dbReference>
<dbReference type="Gene3D" id="3.40.50.150">
    <property type="entry name" value="Vaccinia Virus protein VP39"/>
    <property type="match status" value="1"/>
</dbReference>
<dbReference type="Proteomes" id="UP000231932">
    <property type="component" value="Chromosome"/>
</dbReference>
<gene>
    <name evidence="1" type="ORF">CVV65_05355</name>
</gene>
<dbReference type="InterPro" id="IPR029063">
    <property type="entry name" value="SAM-dependent_MTases_sf"/>
</dbReference>
<dbReference type="Pfam" id="PF12847">
    <property type="entry name" value="Methyltransf_18"/>
    <property type="match status" value="1"/>
</dbReference>
<dbReference type="OrthoDB" id="5881184at2"/>
<evidence type="ECO:0008006" key="3">
    <source>
        <dbReference type="Google" id="ProtNLM"/>
    </source>
</evidence>
<dbReference type="PANTHER" id="PTHR38451">
    <property type="entry name" value="TRNA (ADENINE(22)-N(1))-METHYLTRANSFERASE"/>
    <property type="match status" value="1"/>
</dbReference>
<proteinExistence type="predicted"/>